<keyword evidence="2" id="KW-1185">Reference proteome</keyword>
<sequence length="681" mass="76919">MTQSFVDSAKQIWSGWELRVLILLSLLLQIVLILFGNRRKYSTRTWVGYVIWAAYLLSDKVATFSLGVISTTRSNSSASADKSIQASEAVMVFWAPFLLVHLGGPDTITAYSLEDNELWLRQLLFGFLIQVVLVCYLLMLSLIRSSSNNDPQPLTFIAIAVLVSGVLKYGEKTWVLRSSSTEHLRKALLPPARAGLDKAELELQPRRRMNEEDSRSYQIPTDVIPEAKHLFTADRLFKIFKPLYANLILDMQDRIDGLHLLPHESPEEAFKVIAIELGFIYDVLFTKASVAHSSTGLILRSISLVSSSAAFLAFCIVVDKHNLSTEDIITTYMLVVGAICAEIYAIVMLLFSEWTLLRLKQQQQRFSNLLYQFISTSCWASMNRKRWSDSIAQYNLIGFCIADKPAKCRGLQRFFRIHEALEIGRYKTRAKVAIELKKKIVASIKTRSASIYSSQGLNEALSSKGAYTLQTRELESSMGWSVAHVVELDHSILLWHIATDLCYYSDPSPSGNAKIGKSLSDHMLYLLVLCPFMLPKGIGEIRYRDTCEEVKRVISHTPRRDGATYSRAQVCQSLLEGFTRCPGEGNENESTSVLFDGCKLARSLQSLQELETDDYKWDVITEVWIEILCYAASNCDWKFHIQELSRGGEFLTHVSLLMVHLGFSNQFRESVGKFLGNSIPI</sequence>
<name>A0ACB7YH05_9ERIC</name>
<protein>
    <submittedName>
        <fullName evidence="1">Uncharacterized protein</fullName>
    </submittedName>
</protein>
<dbReference type="Proteomes" id="UP000828048">
    <property type="component" value="Chromosome 8"/>
</dbReference>
<accession>A0ACB7YH05</accession>
<evidence type="ECO:0000313" key="2">
    <source>
        <dbReference type="Proteomes" id="UP000828048"/>
    </source>
</evidence>
<evidence type="ECO:0000313" key="1">
    <source>
        <dbReference type="EMBL" id="KAH7852798.1"/>
    </source>
</evidence>
<organism evidence="1 2">
    <name type="scientific">Vaccinium darrowii</name>
    <dbReference type="NCBI Taxonomy" id="229202"/>
    <lineage>
        <taxon>Eukaryota</taxon>
        <taxon>Viridiplantae</taxon>
        <taxon>Streptophyta</taxon>
        <taxon>Embryophyta</taxon>
        <taxon>Tracheophyta</taxon>
        <taxon>Spermatophyta</taxon>
        <taxon>Magnoliopsida</taxon>
        <taxon>eudicotyledons</taxon>
        <taxon>Gunneridae</taxon>
        <taxon>Pentapetalae</taxon>
        <taxon>asterids</taxon>
        <taxon>Ericales</taxon>
        <taxon>Ericaceae</taxon>
        <taxon>Vaccinioideae</taxon>
        <taxon>Vaccinieae</taxon>
        <taxon>Vaccinium</taxon>
    </lineage>
</organism>
<gene>
    <name evidence="1" type="ORF">Vadar_029317</name>
</gene>
<comment type="caution">
    <text evidence="1">The sequence shown here is derived from an EMBL/GenBank/DDBJ whole genome shotgun (WGS) entry which is preliminary data.</text>
</comment>
<reference evidence="1 2" key="1">
    <citation type="journal article" date="2021" name="Hortic Res">
        <title>High-quality reference genome and annotation aids understanding of berry development for evergreen blueberry (Vaccinium darrowii).</title>
        <authorList>
            <person name="Yu J."/>
            <person name="Hulse-Kemp A.M."/>
            <person name="Babiker E."/>
            <person name="Staton M."/>
        </authorList>
    </citation>
    <scope>NUCLEOTIDE SEQUENCE [LARGE SCALE GENOMIC DNA]</scope>
    <source>
        <strain evidence="2">cv. NJ 8807/NJ 8810</strain>
        <tissue evidence="1">Young leaf</tissue>
    </source>
</reference>
<dbReference type="EMBL" id="CM037158">
    <property type="protein sequence ID" value="KAH7852798.1"/>
    <property type="molecule type" value="Genomic_DNA"/>
</dbReference>
<proteinExistence type="predicted"/>